<reference evidence="2" key="2">
    <citation type="submission" date="2017-07" db="EMBL/GenBank/DDBJ databases">
        <title>WGS assembly of Populus trichocarpa.</title>
        <authorList>
            <person name="Tuskan G."/>
            <person name="Difazio S."/>
            <person name="Jansson S."/>
            <person name="Bohlmann J."/>
            <person name="Grigoriev I."/>
            <person name="Hellsten U."/>
            <person name="Putnam N."/>
            <person name="Ralph S."/>
            <person name="Rombauts S."/>
            <person name="Salamov A."/>
            <person name="Schein J."/>
            <person name="Sterck L."/>
            <person name="Aerts A."/>
            <person name="Bhalerao R."/>
            <person name="Bhalerao R."/>
            <person name="Blaudez D."/>
            <person name="Boerjan W."/>
            <person name="Brun A."/>
            <person name="Brunner A."/>
            <person name="Busov V."/>
            <person name="Campbell M."/>
            <person name="Carlson J."/>
            <person name="Chalot M."/>
            <person name="Chapman J."/>
            <person name="Chen G."/>
            <person name="Cooper D."/>
            <person name="Coutinho P."/>
            <person name="Couturier J."/>
            <person name="Covert S."/>
            <person name="Cronk Q."/>
            <person name="Cunningham R."/>
            <person name="Davis J."/>
            <person name="Degroeve S."/>
            <person name="Dejardin A."/>
            <person name="Depamphilis C."/>
            <person name="Detter J."/>
            <person name="Dirks B."/>
            <person name="Dubchak I."/>
            <person name="Duplessis S."/>
            <person name="Ehlting J."/>
            <person name="Ellis B."/>
            <person name="Gendler K."/>
            <person name="Goodstein D."/>
            <person name="Gribskov M."/>
            <person name="Grimwood J."/>
            <person name="Groover A."/>
            <person name="Gunter L."/>
            <person name="Hamberger B."/>
            <person name="Heinze B."/>
            <person name="Helariutta Y."/>
            <person name="Henrissat B."/>
            <person name="Holligan D."/>
            <person name="Holt R."/>
            <person name="Huang W."/>
            <person name="Islam-Faridi N."/>
            <person name="Jones S."/>
            <person name="Jones-Rhoades M."/>
            <person name="Jorgensen R."/>
            <person name="Joshi C."/>
            <person name="Kangasjarvi J."/>
            <person name="Karlsson J."/>
            <person name="Kelleher C."/>
            <person name="Kirkpatrick R."/>
            <person name="Kirst M."/>
            <person name="Kohler A."/>
            <person name="Kalluri U."/>
            <person name="Larimer F."/>
            <person name="Leebens-Mack J."/>
            <person name="Leple J."/>
            <person name="Locascio P."/>
            <person name="Lou Y."/>
            <person name="Lucas S."/>
            <person name="Martin F."/>
            <person name="Montanini B."/>
            <person name="Napoli C."/>
            <person name="Nelson D."/>
            <person name="Nelson C."/>
            <person name="Nieminen K."/>
            <person name="Nilsson O."/>
            <person name="Pereda V."/>
            <person name="Peter G."/>
            <person name="Philippe R."/>
            <person name="Pilate G."/>
            <person name="Poliakov A."/>
            <person name="Razumovskaya J."/>
            <person name="Richardson P."/>
            <person name="Rinaldi C."/>
            <person name="Ritland K."/>
            <person name="Rouze P."/>
            <person name="Ryaboy D."/>
            <person name="Schmutz J."/>
            <person name="Schrader J."/>
            <person name="Segerman B."/>
            <person name="Shin H."/>
            <person name="Siddiqui A."/>
            <person name="Sterky F."/>
            <person name="Terry A."/>
            <person name="Tsai C."/>
            <person name="Uberbacher E."/>
            <person name="Unneberg P."/>
            <person name="Vahala J."/>
            <person name="Wall K."/>
            <person name="Wessler S."/>
            <person name="Yang G."/>
            <person name="Yin T."/>
            <person name="Douglas C."/>
            <person name="Marra M."/>
            <person name="Sandberg G."/>
            <person name="Van De Peer Y."/>
            <person name="Rokhsar D."/>
        </authorList>
    </citation>
    <scope>NUCLEOTIDE SEQUENCE</scope>
    <source>
        <strain evidence="2">Nisqually-1</strain>
    </source>
</reference>
<sequence length="123" mass="13085">MGLGVDASPLQRGVGHGHVQAQHGVGRGHVQVQRGVGGGRVQAQRGVGRGRVEAQPEEKLRGDLGCCLCAGQTPAHTWRLSSCLSAGHTLTHPWRLGYAGREPCLCPTWGHLAPGSWHWTQGF</sequence>
<gene>
    <name evidence="2" type="ORF">POPTR_T035200</name>
</gene>
<dbReference type="InParanoid" id="A0A2K1R957"/>
<protein>
    <submittedName>
        <fullName evidence="2">Uncharacterized protein</fullName>
    </submittedName>
</protein>
<evidence type="ECO:0000313" key="2">
    <source>
        <dbReference type="EMBL" id="PNS23814.1"/>
    </source>
</evidence>
<accession>A0A2K1R957</accession>
<evidence type="ECO:0000256" key="1">
    <source>
        <dbReference type="SAM" id="MobiDB-lite"/>
    </source>
</evidence>
<reference evidence="2" key="1">
    <citation type="journal article" date="2006" name="Science">
        <title>The genome of black cottonwood, Populus trichocarpa (Torr. &amp; Gray).</title>
        <authorList>
            <person name="Tuskan G.A."/>
            <person name="Difazio S."/>
            <person name="Jansson S."/>
            <person name="Bohlmann J."/>
            <person name="Grigoriev I."/>
            <person name="Hellsten U."/>
            <person name="Putnam N."/>
            <person name="Ralph S."/>
            <person name="Rombauts S."/>
            <person name="Salamov A."/>
            <person name="Schein J."/>
            <person name="Sterck L."/>
            <person name="Aerts A."/>
            <person name="Bhalerao R.R."/>
            <person name="Bhalerao R.P."/>
            <person name="Blaudez D."/>
            <person name="Boerjan W."/>
            <person name="Brun A."/>
            <person name="Brunner A."/>
            <person name="Busov V."/>
            <person name="Campbell M."/>
            <person name="Carlson J."/>
            <person name="Chalot M."/>
            <person name="Chapman J."/>
            <person name="Chen G.L."/>
            <person name="Cooper D."/>
            <person name="Coutinho P.M."/>
            <person name="Couturier J."/>
            <person name="Covert S."/>
            <person name="Cronk Q."/>
            <person name="Cunningham R."/>
            <person name="Davis J."/>
            <person name="Degroeve S."/>
            <person name="Dejardin A."/>
            <person name="Depamphilis C."/>
            <person name="Detter J."/>
            <person name="Dirks B."/>
            <person name="Dubchak I."/>
            <person name="Duplessis S."/>
            <person name="Ehlting J."/>
            <person name="Ellis B."/>
            <person name="Gendler K."/>
            <person name="Goodstein D."/>
            <person name="Gribskov M."/>
            <person name="Grimwood J."/>
            <person name="Groover A."/>
            <person name="Gunter L."/>
            <person name="Hamberger B."/>
            <person name="Heinze B."/>
            <person name="Helariutta Y."/>
            <person name="Henrissat B."/>
            <person name="Holligan D."/>
            <person name="Holt R."/>
            <person name="Huang W."/>
            <person name="Islam-Faridi N."/>
            <person name="Jones S."/>
            <person name="Jones-Rhoades M."/>
            <person name="Jorgensen R."/>
            <person name="Joshi C."/>
            <person name="Kangasjarvi J."/>
            <person name="Karlsson J."/>
            <person name="Kelleher C."/>
            <person name="Kirkpatrick R."/>
            <person name="Kirst M."/>
            <person name="Kohler A."/>
            <person name="Kalluri U."/>
            <person name="Larimer F."/>
            <person name="Leebens-Mack J."/>
            <person name="Leple J.C."/>
            <person name="Locascio P."/>
            <person name="Lou Y."/>
            <person name="Lucas S."/>
            <person name="Martin F."/>
            <person name="Montanini B."/>
            <person name="Napoli C."/>
            <person name="Nelson D.R."/>
            <person name="Nelson C."/>
            <person name="Nieminen K."/>
            <person name="Nilsson O."/>
            <person name="Pereda V."/>
            <person name="Peter G."/>
            <person name="Philippe R."/>
            <person name="Pilate G."/>
            <person name="Poliakov A."/>
            <person name="Razumovskaya J."/>
            <person name="Richardson P."/>
            <person name="Rinaldi C."/>
            <person name="Ritland K."/>
            <person name="Rouze P."/>
            <person name="Ryaboy D."/>
            <person name="Schmutz J."/>
            <person name="Schrader J."/>
            <person name="Segerman B."/>
            <person name="Shin H."/>
            <person name="Siddiqui A."/>
            <person name="Sterky F."/>
            <person name="Terry A."/>
            <person name="Tsai C.J."/>
            <person name="Uberbacher E."/>
            <person name="Unneberg P."/>
            <person name="Vahala J."/>
            <person name="Wall K."/>
            <person name="Wessler S."/>
            <person name="Yang G."/>
            <person name="Yin T."/>
            <person name="Douglas C."/>
            <person name="Marra M."/>
            <person name="Sandberg G."/>
            <person name="Van de Peer Y."/>
            <person name="Rokhsar D."/>
        </authorList>
    </citation>
    <scope>NUCLEOTIDE SEQUENCE [LARGE SCALE GENOMIC DNA]</scope>
    <source>
        <strain evidence="2">Nisqually-1</strain>
    </source>
</reference>
<dbReference type="AlphaFoldDB" id="A0A2K1R957"/>
<organism evidence="2">
    <name type="scientific">Populus trichocarpa</name>
    <name type="common">Western balsam poplar</name>
    <name type="synonym">Populus balsamifera subsp. trichocarpa</name>
    <dbReference type="NCBI Taxonomy" id="3694"/>
    <lineage>
        <taxon>Eukaryota</taxon>
        <taxon>Viridiplantae</taxon>
        <taxon>Streptophyta</taxon>
        <taxon>Embryophyta</taxon>
        <taxon>Tracheophyta</taxon>
        <taxon>Spermatophyta</taxon>
        <taxon>Magnoliopsida</taxon>
        <taxon>eudicotyledons</taxon>
        <taxon>Gunneridae</taxon>
        <taxon>Pentapetalae</taxon>
        <taxon>rosids</taxon>
        <taxon>fabids</taxon>
        <taxon>Malpighiales</taxon>
        <taxon>Salicaceae</taxon>
        <taxon>Saliceae</taxon>
        <taxon>Populus</taxon>
    </lineage>
</organism>
<dbReference type="EMBL" id="KZ623354">
    <property type="protein sequence ID" value="PNS23814.1"/>
    <property type="molecule type" value="Genomic_DNA"/>
</dbReference>
<name>A0A2K1R957_POPTR</name>
<feature type="compositionally biased region" description="Low complexity" evidence="1">
    <location>
        <begin position="11"/>
        <end position="28"/>
    </location>
</feature>
<feature type="region of interest" description="Disordered" evidence="1">
    <location>
        <begin position="1"/>
        <end position="28"/>
    </location>
</feature>
<proteinExistence type="predicted"/>